<reference evidence="2" key="2">
    <citation type="submission" date="2020-10" db="EMBL/GenBank/DDBJ databases">
        <authorList>
            <person name="Scholz U."/>
            <person name="Mascher M."/>
            <person name="Fiebig A."/>
        </authorList>
    </citation>
    <scope>NUCLEOTIDE SEQUENCE [LARGE SCALE GENOMIC DNA]</scope>
    <source>
        <strain evidence="2">cv. Morex</strain>
    </source>
</reference>
<dbReference type="AlphaFoldDB" id="A0A8I6X889"/>
<dbReference type="Gramene" id="HORVU.MOREX.r3.3HG0329940.1">
    <property type="protein sequence ID" value="HORVU.MOREX.r3.3HG0329940.1"/>
    <property type="gene ID" value="HORVU.MOREX.r3.3HG0329940"/>
</dbReference>
<dbReference type="KEGG" id="hvg:123445725"/>
<organism evidence="2 3">
    <name type="scientific">Hordeum vulgare subsp. vulgare</name>
    <name type="common">Domesticated barley</name>
    <dbReference type="NCBI Taxonomy" id="112509"/>
    <lineage>
        <taxon>Eukaryota</taxon>
        <taxon>Viridiplantae</taxon>
        <taxon>Streptophyta</taxon>
        <taxon>Embryophyta</taxon>
        <taxon>Tracheophyta</taxon>
        <taxon>Spermatophyta</taxon>
        <taxon>Magnoliopsida</taxon>
        <taxon>Liliopsida</taxon>
        <taxon>Poales</taxon>
        <taxon>Poaceae</taxon>
        <taxon>BOP clade</taxon>
        <taxon>Pooideae</taxon>
        <taxon>Triticodae</taxon>
        <taxon>Triticeae</taxon>
        <taxon>Hordeinae</taxon>
        <taxon>Hordeum</taxon>
    </lineage>
</organism>
<dbReference type="GeneID" id="123445725"/>
<name>A0A8I6X889_HORVV</name>
<protein>
    <submittedName>
        <fullName evidence="2">Uncharacterized protein</fullName>
    </submittedName>
</protein>
<evidence type="ECO:0000256" key="1">
    <source>
        <dbReference type="SAM" id="MobiDB-lite"/>
    </source>
</evidence>
<dbReference type="EnsemblPlants" id="HORVU.MOREX.r3.3HG0329940.1">
    <property type="protein sequence ID" value="HORVU.MOREX.r3.3HG0329940.1"/>
    <property type="gene ID" value="HORVU.MOREX.r3.3HG0329940"/>
</dbReference>
<proteinExistence type="predicted"/>
<feature type="compositionally biased region" description="Basic residues" evidence="1">
    <location>
        <begin position="164"/>
        <end position="187"/>
    </location>
</feature>
<reference evidence="2" key="3">
    <citation type="submission" date="2022-01" db="UniProtKB">
        <authorList>
            <consortium name="EnsemblPlants"/>
        </authorList>
    </citation>
    <scope>IDENTIFICATION</scope>
    <source>
        <strain evidence="2">subsp. vulgare</strain>
    </source>
</reference>
<evidence type="ECO:0000313" key="3">
    <source>
        <dbReference type="Proteomes" id="UP000011116"/>
    </source>
</evidence>
<sequence length="257" mass="27424">MGDLVCDSEIVLMEGHGISSVCKDDMVLLEEATLPLAGQTLGSCAELRNNQEGGHKQARDAGSLDTEVNIAGSSSSGIKRGKGGDGNSRAISNYSEPKASSTYELSPSFPSTSRLLVSAMKGGRERSGKEASPTENRRVNWAPDVYDPPVTSVDHTLKSNQQRSRSRKKDKSKQKQKPKKRKSRGNGKKSTLHDAAHNPPALDVPGPSSPDELGLGEVEEAEVLDYSAFNSQEPKCGSSFPHEIATARTCFPAAEAS</sequence>
<evidence type="ECO:0000313" key="2">
    <source>
        <dbReference type="EnsemblPlants" id="HORVU.MOREX.r3.3HG0329940.1"/>
    </source>
</evidence>
<dbReference type="RefSeq" id="XP_044978691.1">
    <property type="nucleotide sequence ID" value="XM_045122756.1"/>
</dbReference>
<dbReference type="PANTHER" id="PTHR34952">
    <property type="entry name" value="OS05G0113500 PROTEIN"/>
    <property type="match status" value="1"/>
</dbReference>
<dbReference type="OrthoDB" id="2016966at2759"/>
<dbReference type="PANTHER" id="PTHR34952:SF9">
    <property type="entry name" value="BRI1-KD INTERACTING PROTEIN 130"/>
    <property type="match status" value="1"/>
</dbReference>
<dbReference type="Gramene" id="HORVU.MOREX.r2.3HG0274810.1">
    <property type="protein sequence ID" value="HORVU.MOREX.r2.3HG0274810.1"/>
    <property type="gene ID" value="HORVU.MOREX.r2.3HG0274810"/>
</dbReference>
<gene>
    <name evidence="2" type="primary">LOC123445725</name>
</gene>
<feature type="compositionally biased region" description="Polar residues" evidence="1">
    <location>
        <begin position="89"/>
        <end position="115"/>
    </location>
</feature>
<reference evidence="3" key="1">
    <citation type="journal article" date="2012" name="Nature">
        <title>A physical, genetic and functional sequence assembly of the barley genome.</title>
        <authorList>
            <consortium name="The International Barley Genome Sequencing Consortium"/>
            <person name="Mayer K.F."/>
            <person name="Waugh R."/>
            <person name="Brown J.W."/>
            <person name="Schulman A."/>
            <person name="Langridge P."/>
            <person name="Platzer M."/>
            <person name="Fincher G.B."/>
            <person name="Muehlbauer G.J."/>
            <person name="Sato K."/>
            <person name="Close T.J."/>
            <person name="Wise R.P."/>
            <person name="Stein N."/>
        </authorList>
    </citation>
    <scope>NUCLEOTIDE SEQUENCE [LARGE SCALE GENOMIC DNA]</scope>
    <source>
        <strain evidence="3">cv. Morex</strain>
    </source>
</reference>
<dbReference type="Proteomes" id="UP000011116">
    <property type="component" value="Chromosome 3H"/>
</dbReference>
<dbReference type="RefSeq" id="XP_044978690.1">
    <property type="nucleotide sequence ID" value="XM_045122755.1"/>
</dbReference>
<keyword evidence="3" id="KW-1185">Reference proteome</keyword>
<feature type="region of interest" description="Disordered" evidence="1">
    <location>
        <begin position="51"/>
        <end position="219"/>
    </location>
</feature>
<accession>A0A8I6X889</accession>